<sequence length="322" mass="35186">MPELQLQQLPSLYHGIEREKGDVLVGDDVAAPLIDAASKHDEAGLRAMLEQKRWTKVALERPHRIYSTHSNNGVLARPIPNFETMLDGAIIAGAIPTVQYLLDWGTRNGFPLSSTINRETVSLCFRRNNAMFVALAELDPRAARMHLYHGADVMSRAVDANDLKSLELLFKHGATVAASNQTRRLRPNERGLLWNATVHASPAVIELLVQRGASIRGSGALHTAVSRGFMDKAETLLRLGADVNELVIRQLLTYERGLKGGPTWTPLHAAMAFSNKEATQWLFDNGADENIQGDDGKTAYDIAGCVSHDGHGGRPSIVTDSS</sequence>
<dbReference type="InterPro" id="IPR050745">
    <property type="entry name" value="Multifunctional_regulatory"/>
</dbReference>
<evidence type="ECO:0000313" key="4">
    <source>
        <dbReference type="EMBL" id="KAB8336739.1"/>
    </source>
</evidence>
<dbReference type="SMART" id="SM00248">
    <property type="entry name" value="ANK"/>
    <property type="match status" value="3"/>
</dbReference>
<gene>
    <name evidence="4" type="ORF">FH972_021048</name>
</gene>
<dbReference type="PANTHER" id="PTHR24189:SF50">
    <property type="entry name" value="ANKYRIN REPEAT AND SOCS BOX PROTEIN 2"/>
    <property type="match status" value="1"/>
</dbReference>
<reference evidence="4 5" key="1">
    <citation type="submission" date="2019-06" db="EMBL/GenBank/DDBJ databases">
        <title>A chromosomal-level reference genome of Carpinus fangiana (Coryloideae, Betulaceae).</title>
        <authorList>
            <person name="Yang X."/>
            <person name="Wang Z."/>
            <person name="Zhang L."/>
            <person name="Hao G."/>
            <person name="Liu J."/>
            <person name="Yang Y."/>
        </authorList>
    </citation>
    <scope>NUCLEOTIDE SEQUENCE [LARGE SCALE GENOMIC DNA]</scope>
    <source>
        <strain evidence="4">Cfa_2016G</strain>
        <tissue evidence="4">Leaf</tissue>
    </source>
</reference>
<dbReference type="AlphaFoldDB" id="A0A5N6KNS6"/>
<keyword evidence="5" id="KW-1185">Reference proteome</keyword>
<dbReference type="InterPro" id="IPR002110">
    <property type="entry name" value="Ankyrin_rpt"/>
</dbReference>
<feature type="repeat" description="ANK" evidence="3">
    <location>
        <begin position="216"/>
        <end position="244"/>
    </location>
</feature>
<dbReference type="SUPFAM" id="SSF48403">
    <property type="entry name" value="Ankyrin repeat"/>
    <property type="match status" value="1"/>
</dbReference>
<feature type="repeat" description="ANK" evidence="3">
    <location>
        <begin position="262"/>
        <end position="294"/>
    </location>
</feature>
<evidence type="ECO:0000256" key="2">
    <source>
        <dbReference type="ARBA" id="ARBA00023043"/>
    </source>
</evidence>
<dbReference type="EMBL" id="VIBQ01000009">
    <property type="protein sequence ID" value="KAB8336739.1"/>
    <property type="molecule type" value="Genomic_DNA"/>
</dbReference>
<dbReference type="InterPro" id="IPR036770">
    <property type="entry name" value="Ankyrin_rpt-contain_sf"/>
</dbReference>
<dbReference type="Gene3D" id="1.25.40.20">
    <property type="entry name" value="Ankyrin repeat-containing domain"/>
    <property type="match status" value="2"/>
</dbReference>
<evidence type="ECO:0000313" key="5">
    <source>
        <dbReference type="Proteomes" id="UP000327013"/>
    </source>
</evidence>
<evidence type="ECO:0000256" key="3">
    <source>
        <dbReference type="PROSITE-ProRule" id="PRU00023"/>
    </source>
</evidence>
<proteinExistence type="predicted"/>
<dbReference type="Proteomes" id="UP000327013">
    <property type="component" value="Unassembled WGS sequence"/>
</dbReference>
<protein>
    <submittedName>
        <fullName evidence="4">Uncharacterized protein</fullName>
    </submittedName>
</protein>
<dbReference type="PROSITE" id="PS50297">
    <property type="entry name" value="ANK_REP_REGION"/>
    <property type="match status" value="1"/>
</dbReference>
<accession>A0A5N6KNS6</accession>
<dbReference type="Pfam" id="PF00023">
    <property type="entry name" value="Ank"/>
    <property type="match status" value="1"/>
</dbReference>
<evidence type="ECO:0000256" key="1">
    <source>
        <dbReference type="ARBA" id="ARBA00022737"/>
    </source>
</evidence>
<comment type="caution">
    <text evidence="4">The sequence shown here is derived from an EMBL/GenBank/DDBJ whole genome shotgun (WGS) entry which is preliminary data.</text>
</comment>
<organism evidence="4 5">
    <name type="scientific">Carpinus fangiana</name>
    <dbReference type="NCBI Taxonomy" id="176857"/>
    <lineage>
        <taxon>Eukaryota</taxon>
        <taxon>Viridiplantae</taxon>
        <taxon>Streptophyta</taxon>
        <taxon>Embryophyta</taxon>
        <taxon>Tracheophyta</taxon>
        <taxon>Spermatophyta</taxon>
        <taxon>Magnoliopsida</taxon>
        <taxon>eudicotyledons</taxon>
        <taxon>Gunneridae</taxon>
        <taxon>Pentapetalae</taxon>
        <taxon>rosids</taxon>
        <taxon>fabids</taxon>
        <taxon>Fagales</taxon>
        <taxon>Betulaceae</taxon>
        <taxon>Carpinus</taxon>
    </lineage>
</organism>
<keyword evidence="1" id="KW-0677">Repeat</keyword>
<keyword evidence="2 3" id="KW-0040">ANK repeat</keyword>
<dbReference type="PANTHER" id="PTHR24189">
    <property type="entry name" value="MYOTROPHIN"/>
    <property type="match status" value="1"/>
</dbReference>
<name>A0A5N6KNS6_9ROSI</name>
<dbReference type="PROSITE" id="PS50088">
    <property type="entry name" value="ANK_REPEAT"/>
    <property type="match status" value="2"/>
</dbReference>
<dbReference type="OrthoDB" id="5369447at2759"/>